<keyword evidence="2" id="KW-1185">Reference proteome</keyword>
<dbReference type="RefSeq" id="WP_175304437.1">
    <property type="nucleotide sequence ID" value="NZ_CZPZ01000009.1"/>
</dbReference>
<protein>
    <submittedName>
        <fullName evidence="1">Uncharacterized protein</fullName>
    </submittedName>
</protein>
<accession>A0A0S4LCW0</accession>
<proteinExistence type="predicted"/>
<evidence type="ECO:0000313" key="2">
    <source>
        <dbReference type="Proteomes" id="UP000198736"/>
    </source>
</evidence>
<reference evidence="2" key="1">
    <citation type="submission" date="2015-10" db="EMBL/GenBank/DDBJ databases">
        <authorList>
            <person name="Luecker S."/>
            <person name="Luecker S."/>
        </authorList>
    </citation>
    <scope>NUCLEOTIDE SEQUENCE [LARGE SCALE GENOMIC DNA]</scope>
</reference>
<dbReference type="AlphaFoldDB" id="A0A0S4LCW0"/>
<sequence length="92" mass="10381">MEKRVRQPYLDTFRFDAIVQQGKKVGKGLIGSIGKGSKAELLLGSLLLRGLIDKVPHILFEQTYDMARKRDRLRHAAIIELLYGRSKIGNAC</sequence>
<dbReference type="EMBL" id="CZPZ01000009">
    <property type="protein sequence ID" value="CUS34570.1"/>
    <property type="molecule type" value="Genomic_DNA"/>
</dbReference>
<gene>
    <name evidence="1" type="ORF">COMA2_170076</name>
</gene>
<organism evidence="1 2">
    <name type="scientific">Candidatus Nitrospira nitrificans</name>
    <dbReference type="NCBI Taxonomy" id="1742973"/>
    <lineage>
        <taxon>Bacteria</taxon>
        <taxon>Pseudomonadati</taxon>
        <taxon>Nitrospirota</taxon>
        <taxon>Nitrospiria</taxon>
        <taxon>Nitrospirales</taxon>
        <taxon>Nitrospiraceae</taxon>
        <taxon>Nitrospira</taxon>
    </lineage>
</organism>
<dbReference type="STRING" id="1742973.COMA2_170076"/>
<name>A0A0S4LCW0_9BACT</name>
<evidence type="ECO:0000313" key="1">
    <source>
        <dbReference type="EMBL" id="CUS34570.1"/>
    </source>
</evidence>
<dbReference type="Proteomes" id="UP000198736">
    <property type="component" value="Unassembled WGS sequence"/>
</dbReference>